<sequence>MKSTDLCLGIKTGENRVDSVVIPTEPEKSRPAPADGFRWKLAPRYPKICFASGYDFFVVRDSDDFAVRTVICASSLDKFNKDAKLVAFDQHGKRLTARGVESKGIDGITMKMFRFPNEAPNVSLIGIKEPIAQ</sequence>
<dbReference type="AlphaFoldDB" id="A0A5C6EQG7"/>
<keyword evidence="2" id="KW-1185">Reference proteome</keyword>
<accession>A0A5C6EQG7</accession>
<comment type="caution">
    <text evidence="1">The sequence shown here is derived from an EMBL/GenBank/DDBJ whole genome shotgun (WGS) entry which is preliminary data.</text>
</comment>
<protein>
    <submittedName>
        <fullName evidence="1">Uncharacterized protein</fullName>
    </submittedName>
</protein>
<gene>
    <name evidence="1" type="ORF">Poly59_36200</name>
</gene>
<reference evidence="1 2" key="1">
    <citation type="submission" date="2019-02" db="EMBL/GenBank/DDBJ databases">
        <title>Deep-cultivation of Planctomycetes and their phenomic and genomic characterization uncovers novel biology.</title>
        <authorList>
            <person name="Wiegand S."/>
            <person name="Jogler M."/>
            <person name="Boedeker C."/>
            <person name="Pinto D."/>
            <person name="Vollmers J."/>
            <person name="Rivas-Marin E."/>
            <person name="Kohn T."/>
            <person name="Peeters S.H."/>
            <person name="Heuer A."/>
            <person name="Rast P."/>
            <person name="Oberbeckmann S."/>
            <person name="Bunk B."/>
            <person name="Jeske O."/>
            <person name="Meyerdierks A."/>
            <person name="Storesund J.E."/>
            <person name="Kallscheuer N."/>
            <person name="Luecker S."/>
            <person name="Lage O.M."/>
            <person name="Pohl T."/>
            <person name="Merkel B.J."/>
            <person name="Hornburger P."/>
            <person name="Mueller R.-W."/>
            <person name="Bruemmer F."/>
            <person name="Labrenz M."/>
            <person name="Spormann A.M."/>
            <person name="Op Den Camp H."/>
            <person name="Overmann J."/>
            <person name="Amann R."/>
            <person name="Jetten M.S.M."/>
            <person name="Mascher T."/>
            <person name="Medema M.H."/>
            <person name="Devos D.P."/>
            <person name="Kaster A.-K."/>
            <person name="Ovreas L."/>
            <person name="Rohde M."/>
            <person name="Galperin M.Y."/>
            <person name="Jogler C."/>
        </authorList>
    </citation>
    <scope>NUCLEOTIDE SEQUENCE [LARGE SCALE GENOMIC DNA]</scope>
    <source>
        <strain evidence="1 2">Poly59</strain>
    </source>
</reference>
<organism evidence="1 2">
    <name type="scientific">Rubripirellula reticaptiva</name>
    <dbReference type="NCBI Taxonomy" id="2528013"/>
    <lineage>
        <taxon>Bacteria</taxon>
        <taxon>Pseudomonadati</taxon>
        <taxon>Planctomycetota</taxon>
        <taxon>Planctomycetia</taxon>
        <taxon>Pirellulales</taxon>
        <taxon>Pirellulaceae</taxon>
        <taxon>Rubripirellula</taxon>
    </lineage>
</organism>
<dbReference type="EMBL" id="SJPX01000003">
    <property type="protein sequence ID" value="TWU52023.1"/>
    <property type="molecule type" value="Genomic_DNA"/>
</dbReference>
<proteinExistence type="predicted"/>
<evidence type="ECO:0000313" key="1">
    <source>
        <dbReference type="EMBL" id="TWU52023.1"/>
    </source>
</evidence>
<evidence type="ECO:0000313" key="2">
    <source>
        <dbReference type="Proteomes" id="UP000317977"/>
    </source>
</evidence>
<dbReference type="Proteomes" id="UP000317977">
    <property type="component" value="Unassembled WGS sequence"/>
</dbReference>
<name>A0A5C6EQG7_9BACT</name>